<evidence type="ECO:0000313" key="7">
    <source>
        <dbReference type="EnsemblMetazoa" id="CLYHEMP003385.1"/>
    </source>
</evidence>
<evidence type="ECO:0000256" key="2">
    <source>
        <dbReference type="ARBA" id="ARBA00022525"/>
    </source>
</evidence>
<keyword evidence="8" id="KW-1185">Reference proteome</keyword>
<dbReference type="Pfam" id="PF03045">
    <property type="entry name" value="DAN"/>
    <property type="match status" value="1"/>
</dbReference>
<feature type="signal peptide" evidence="5">
    <location>
        <begin position="1"/>
        <end position="21"/>
    </location>
</feature>
<dbReference type="GO" id="GO:0005576">
    <property type="term" value="C:extracellular region"/>
    <property type="evidence" value="ECO:0007669"/>
    <property type="project" value="UniProtKB-SubCell"/>
</dbReference>
<dbReference type="InterPro" id="IPR029034">
    <property type="entry name" value="Cystine-knot_cytokine"/>
</dbReference>
<keyword evidence="4" id="KW-1015">Disulfide bond</keyword>
<dbReference type="InterPro" id="IPR004133">
    <property type="entry name" value="DAN_dom"/>
</dbReference>
<accession>A0A7M5V4R0</accession>
<dbReference type="Proteomes" id="UP000594262">
    <property type="component" value="Unplaced"/>
</dbReference>
<proteinExistence type="predicted"/>
<dbReference type="Gene3D" id="2.10.90.10">
    <property type="entry name" value="Cystine-knot cytokines"/>
    <property type="match status" value="1"/>
</dbReference>
<name>A0A7M5V4R0_9CNID</name>
<evidence type="ECO:0000259" key="6">
    <source>
        <dbReference type="Pfam" id="PF03045"/>
    </source>
</evidence>
<reference evidence="7" key="1">
    <citation type="submission" date="2021-01" db="UniProtKB">
        <authorList>
            <consortium name="EnsemblMetazoa"/>
        </authorList>
    </citation>
    <scope>IDENTIFICATION</scope>
</reference>
<dbReference type="AlphaFoldDB" id="A0A7M5V4R0"/>
<evidence type="ECO:0000256" key="4">
    <source>
        <dbReference type="ARBA" id="ARBA00023157"/>
    </source>
</evidence>
<keyword evidence="2" id="KW-0964">Secreted</keyword>
<comment type="subcellular location">
    <subcellularLocation>
        <location evidence="1">Secreted</location>
    </subcellularLocation>
</comment>
<feature type="domain" description="DAN" evidence="6">
    <location>
        <begin position="34"/>
        <end position="124"/>
    </location>
</feature>
<dbReference type="EnsemblMetazoa" id="CLYHEMT003385.1">
    <property type="protein sequence ID" value="CLYHEMP003385.1"/>
    <property type="gene ID" value="CLYHEMG003385"/>
</dbReference>
<feature type="chain" id="PRO_5029579129" description="DAN domain-containing protein" evidence="5">
    <location>
        <begin position="22"/>
        <end position="135"/>
    </location>
</feature>
<evidence type="ECO:0000313" key="8">
    <source>
        <dbReference type="Proteomes" id="UP000594262"/>
    </source>
</evidence>
<keyword evidence="3 5" id="KW-0732">Signal</keyword>
<evidence type="ECO:0000256" key="3">
    <source>
        <dbReference type="ARBA" id="ARBA00022729"/>
    </source>
</evidence>
<sequence>MTKYILLMFVYLFTWFEKSTGNQGQSVSTPHINGTKFCHSIDFVQEVNLESKNCQGHTLKIYNRRCAGICGLRFIPNPDDPRLTPSDLCVMCRPEISEIEMTMNCGIHQETVKLIVVKDCQCKSVDCLCGQRRPT</sequence>
<organism evidence="7 8">
    <name type="scientific">Clytia hemisphaerica</name>
    <dbReference type="NCBI Taxonomy" id="252671"/>
    <lineage>
        <taxon>Eukaryota</taxon>
        <taxon>Metazoa</taxon>
        <taxon>Cnidaria</taxon>
        <taxon>Hydrozoa</taxon>
        <taxon>Hydroidolina</taxon>
        <taxon>Leptothecata</taxon>
        <taxon>Obeliida</taxon>
        <taxon>Clytiidae</taxon>
        <taxon>Clytia</taxon>
    </lineage>
</organism>
<evidence type="ECO:0000256" key="1">
    <source>
        <dbReference type="ARBA" id="ARBA00004613"/>
    </source>
</evidence>
<protein>
    <recommendedName>
        <fullName evidence="6">DAN domain-containing protein</fullName>
    </recommendedName>
</protein>
<evidence type="ECO:0000256" key="5">
    <source>
        <dbReference type="SAM" id="SignalP"/>
    </source>
</evidence>